<dbReference type="Proteomes" id="UP000198534">
    <property type="component" value="Unassembled WGS sequence"/>
</dbReference>
<dbReference type="SUPFAM" id="SSF53335">
    <property type="entry name" value="S-adenosyl-L-methionine-dependent methyltransferases"/>
    <property type="match status" value="1"/>
</dbReference>
<evidence type="ECO:0000313" key="4">
    <source>
        <dbReference type="Proteomes" id="UP000198534"/>
    </source>
</evidence>
<dbReference type="STRING" id="1048340.SAMN05444487_11159"/>
<dbReference type="GO" id="GO:0008168">
    <property type="term" value="F:methyltransferase activity"/>
    <property type="evidence" value="ECO:0007669"/>
    <property type="project" value="UniProtKB-KW"/>
</dbReference>
<keyword evidence="1 3" id="KW-0808">Transferase</keyword>
<reference evidence="3 4" key="1">
    <citation type="submission" date="2016-10" db="EMBL/GenBank/DDBJ databases">
        <authorList>
            <person name="de Groot N.N."/>
        </authorList>
    </citation>
    <scope>NUCLEOTIDE SEQUENCE [LARGE SCALE GENOMIC DNA]</scope>
    <source>
        <strain evidence="3 4">DSM 45610</strain>
    </source>
</reference>
<dbReference type="CDD" id="cd02440">
    <property type="entry name" value="AdoMet_MTases"/>
    <property type="match status" value="1"/>
</dbReference>
<proteinExistence type="predicted"/>
<evidence type="ECO:0000259" key="2">
    <source>
        <dbReference type="Pfam" id="PF13649"/>
    </source>
</evidence>
<dbReference type="AlphaFoldDB" id="A0A1H2ZGU0"/>
<protein>
    <submittedName>
        <fullName evidence="3">tRNA (Cmo5U34)-methyltransferase</fullName>
    </submittedName>
</protein>
<dbReference type="GO" id="GO:0032259">
    <property type="term" value="P:methylation"/>
    <property type="evidence" value="ECO:0007669"/>
    <property type="project" value="UniProtKB-KW"/>
</dbReference>
<accession>A0A1H2ZGU0</accession>
<organism evidence="3 4">
    <name type="scientific">Marininema mesophilum</name>
    <dbReference type="NCBI Taxonomy" id="1048340"/>
    <lineage>
        <taxon>Bacteria</taxon>
        <taxon>Bacillati</taxon>
        <taxon>Bacillota</taxon>
        <taxon>Bacilli</taxon>
        <taxon>Bacillales</taxon>
        <taxon>Thermoactinomycetaceae</taxon>
        <taxon>Marininema</taxon>
    </lineage>
</organism>
<dbReference type="Gene3D" id="3.40.50.150">
    <property type="entry name" value="Vaccinia Virus protein VP39"/>
    <property type="match status" value="1"/>
</dbReference>
<dbReference type="OrthoDB" id="465705at2"/>
<sequence length="256" mass="29765">MIRKNVLKITKGDYSICPNNKIKKFGRNKILTYLLTPRQDEMKNTFLQLLSKKEEEEFRVVELGCGPGWLSKSILETFPKAEVVALDGSKQMLEHAREKMEHFKSRVTFDLFRLEELDWIDPLDQQVDCFVSSLVIHHLDDEEKKEFFQRLYDALLPGGALIIADVMKANSKSLANYWADEWEKIVQEQSMELFGDLRGLDVFIKEKWNMYHFPDDPADKPSLLSDQLRWLEQAGFKGVDVSWLKAGHAIFGGYKE</sequence>
<dbReference type="InterPro" id="IPR041698">
    <property type="entry name" value="Methyltransf_25"/>
</dbReference>
<dbReference type="EMBL" id="FNNQ01000011">
    <property type="protein sequence ID" value="SDX16537.1"/>
    <property type="molecule type" value="Genomic_DNA"/>
</dbReference>
<dbReference type="InterPro" id="IPR029063">
    <property type="entry name" value="SAM-dependent_MTases_sf"/>
</dbReference>
<gene>
    <name evidence="3" type="ORF">SAMN05444487_11159</name>
</gene>
<evidence type="ECO:0000256" key="1">
    <source>
        <dbReference type="ARBA" id="ARBA00022679"/>
    </source>
</evidence>
<dbReference type="Pfam" id="PF13649">
    <property type="entry name" value="Methyltransf_25"/>
    <property type="match status" value="1"/>
</dbReference>
<dbReference type="PANTHER" id="PTHR43861">
    <property type="entry name" value="TRANS-ACONITATE 2-METHYLTRANSFERASE-RELATED"/>
    <property type="match status" value="1"/>
</dbReference>
<keyword evidence="3" id="KW-0489">Methyltransferase</keyword>
<evidence type="ECO:0000313" key="3">
    <source>
        <dbReference type="EMBL" id="SDX16537.1"/>
    </source>
</evidence>
<keyword evidence="4" id="KW-1185">Reference proteome</keyword>
<feature type="domain" description="Methyltransferase" evidence="2">
    <location>
        <begin position="60"/>
        <end position="159"/>
    </location>
</feature>
<name>A0A1H2ZGU0_9BACL</name>